<dbReference type="AlphaFoldDB" id="A0A484DJU9"/>
<comment type="caution">
    <text evidence="2">The sequence shown here is derived from an EMBL/GenBank/DDBJ whole genome shotgun (WGS) entry which is preliminary data.</text>
</comment>
<feature type="region of interest" description="Disordered" evidence="1">
    <location>
        <begin position="1"/>
        <end position="44"/>
    </location>
</feature>
<gene>
    <name evidence="2" type="ORF">EPR50_G00031460</name>
</gene>
<dbReference type="Proteomes" id="UP000295070">
    <property type="component" value="Chromosome 3"/>
</dbReference>
<proteinExistence type="predicted"/>
<evidence type="ECO:0000313" key="2">
    <source>
        <dbReference type="EMBL" id="TDH15452.1"/>
    </source>
</evidence>
<keyword evidence="3" id="KW-1185">Reference proteome</keyword>
<reference evidence="2 3" key="1">
    <citation type="submission" date="2019-01" db="EMBL/GenBank/DDBJ databases">
        <title>A chromosome-scale genome assembly of the yellow perch, Perca flavescens.</title>
        <authorList>
            <person name="Feron R."/>
            <person name="Morvezen R."/>
            <person name="Bestin A."/>
            <person name="Haffray P."/>
            <person name="Klopp C."/>
            <person name="Zahm M."/>
            <person name="Cabau C."/>
            <person name="Roques C."/>
            <person name="Donnadieu C."/>
            <person name="Bouchez O."/>
            <person name="Christie M."/>
            <person name="Larson W."/>
            <person name="Guiguen Y."/>
        </authorList>
    </citation>
    <scope>NUCLEOTIDE SEQUENCE [LARGE SCALE GENOMIC DNA]</scope>
    <source>
        <strain evidence="2">YP-PL-M2</strain>
        <tissue evidence="2">Blood</tissue>
    </source>
</reference>
<name>A0A484DJU9_PERFV</name>
<accession>A0A484DJU9</accession>
<sequence>MSQCEDREEGAPPSKTTLCGDHDSQTKAQRDQQESSEGLGGQAAQLHQTDLDSIFMLLEENIITYVKNELKKIQKILIPDYPEFLESQKKAEDVLDSEDDEQRRSSIDAFLKITLYFLRRMEQEELADRLQNSKMI</sequence>
<protein>
    <submittedName>
        <fullName evidence="2">Uncharacterized protein</fullName>
    </submittedName>
</protein>
<dbReference type="EMBL" id="SCKG01000003">
    <property type="protein sequence ID" value="TDH15452.1"/>
    <property type="molecule type" value="Genomic_DNA"/>
</dbReference>
<evidence type="ECO:0000256" key="1">
    <source>
        <dbReference type="SAM" id="MobiDB-lite"/>
    </source>
</evidence>
<evidence type="ECO:0000313" key="3">
    <source>
        <dbReference type="Proteomes" id="UP000295070"/>
    </source>
</evidence>
<feature type="compositionally biased region" description="Basic and acidic residues" evidence="1">
    <location>
        <begin position="20"/>
        <end position="33"/>
    </location>
</feature>
<organism evidence="2 3">
    <name type="scientific">Perca flavescens</name>
    <name type="common">American yellow perch</name>
    <name type="synonym">Morone flavescens</name>
    <dbReference type="NCBI Taxonomy" id="8167"/>
    <lineage>
        <taxon>Eukaryota</taxon>
        <taxon>Metazoa</taxon>
        <taxon>Chordata</taxon>
        <taxon>Craniata</taxon>
        <taxon>Vertebrata</taxon>
        <taxon>Euteleostomi</taxon>
        <taxon>Actinopterygii</taxon>
        <taxon>Neopterygii</taxon>
        <taxon>Teleostei</taxon>
        <taxon>Neoteleostei</taxon>
        <taxon>Acanthomorphata</taxon>
        <taxon>Eupercaria</taxon>
        <taxon>Perciformes</taxon>
        <taxon>Percoidei</taxon>
        <taxon>Percidae</taxon>
        <taxon>Percinae</taxon>
        <taxon>Perca</taxon>
    </lineage>
</organism>